<feature type="compositionally biased region" description="Basic and acidic residues" evidence="1">
    <location>
        <begin position="261"/>
        <end position="274"/>
    </location>
</feature>
<reference evidence="2 3" key="1">
    <citation type="journal article" date="2018" name="PLoS ONE">
        <title>The draft genome of Kipferlia bialata reveals reductive genome evolution in fornicate parasites.</title>
        <authorList>
            <person name="Tanifuji G."/>
            <person name="Takabayashi S."/>
            <person name="Kume K."/>
            <person name="Takagi M."/>
            <person name="Nakayama T."/>
            <person name="Kamikawa R."/>
            <person name="Inagaki Y."/>
            <person name="Hashimoto T."/>
        </authorList>
    </citation>
    <scope>NUCLEOTIDE SEQUENCE [LARGE SCALE GENOMIC DNA]</scope>
    <source>
        <strain evidence="2">NY0173</strain>
    </source>
</reference>
<feature type="compositionally biased region" description="Basic and acidic residues" evidence="1">
    <location>
        <begin position="187"/>
        <end position="196"/>
    </location>
</feature>
<dbReference type="Proteomes" id="UP000265618">
    <property type="component" value="Unassembled WGS sequence"/>
</dbReference>
<dbReference type="AlphaFoldDB" id="A0A9K3CTK8"/>
<protein>
    <recommendedName>
        <fullName evidence="4">Ubiquitin-like domain-containing protein</fullName>
    </recommendedName>
</protein>
<comment type="caution">
    <text evidence="2">The sequence shown here is derived from an EMBL/GenBank/DDBJ whole genome shotgun (WGS) entry which is preliminary data.</text>
</comment>
<feature type="compositionally biased region" description="Polar residues" evidence="1">
    <location>
        <begin position="284"/>
        <end position="300"/>
    </location>
</feature>
<evidence type="ECO:0000313" key="3">
    <source>
        <dbReference type="Proteomes" id="UP000265618"/>
    </source>
</evidence>
<sequence>MSASNTPRSRHTAAGKSAFVIISERDNRRYRLLVKESALPILKISSIKKNLAKSAGIPPHVQQLYLATMPHRELGDTVVGREYGLCGGMELILRIKGDPVRERATPRVSGSVGPTSSTPYVGEGQSLPAPMPIPRGVASERVQHRERESVSRERGSGRVADSYMSRGDGYNAMREFFSPYPQPSSAQRERERERESPQVGVWPEGTVGGQSMGRDQGEKGPYRVSQSGERERDRGRQGPPLPSLPPQTRQTERYQPPLPPQRERDRMGEDRDPYSHLPPAASDTPLSVSQFTRSRSQSVQPGERGASTVPSLEYAVARLTQSLASAQTQLAQERMAAASQTDSACVEASETQRRLSAEYQQVVADLVTQMDKEEREMEARHRGERERQQRRLQREGDERAERERQREKAKAEAERDAAKLHRDVALLASAMQGVRQEAARERERLERHYDQEKASVVDALRLREEQRQKLRDTERDNLRDRGREHELRVGLAVLRQRVKEREEMCRAVEGGLGDVSLVDDGQDDDVIVTAEGVRERLVAETHRKNAILDALDRVLGPVRVYVTLRHLGSGIDVIDSTSVAVNGVPLSVTGVVKPAALTAPNVHTIVRPALTGGCTIVCLGPSSGGKSHLLYGDPFSPSHSLPGLVELICAEALGEDMGGSSGVDIAPLGDSERGAVCVLSLSLGVRVGGAMIDLLSDDAEAKVLSPTLPPCGDPCVSMEGVRARLRQGLSRAEAYEAEGLVCRVAVHGRDSFTRVTTLVEMRSPTPYLSDTLAALAGGEDLPPAACASGEEAWLGLEGADKVIVLAMLSHDASAGGAVAEVVKAIPTVRNVAIRDLGL</sequence>
<name>A0A9K3CTK8_9EUKA</name>
<evidence type="ECO:0000313" key="2">
    <source>
        <dbReference type="EMBL" id="GIQ83094.1"/>
    </source>
</evidence>
<dbReference type="CDD" id="cd17039">
    <property type="entry name" value="Ubl_ubiquitin_like"/>
    <property type="match status" value="1"/>
</dbReference>
<evidence type="ECO:0008006" key="4">
    <source>
        <dbReference type="Google" id="ProtNLM"/>
    </source>
</evidence>
<gene>
    <name evidence="2" type="ORF">KIPB_004350</name>
</gene>
<accession>A0A9K3CTK8</accession>
<feature type="compositionally biased region" description="Basic and acidic residues" evidence="1">
    <location>
        <begin position="141"/>
        <end position="156"/>
    </location>
</feature>
<feature type="region of interest" description="Disordered" evidence="1">
    <location>
        <begin position="102"/>
        <end position="308"/>
    </location>
</feature>
<feature type="region of interest" description="Disordered" evidence="1">
    <location>
        <begin position="372"/>
        <end position="417"/>
    </location>
</feature>
<keyword evidence="3" id="KW-1185">Reference proteome</keyword>
<evidence type="ECO:0000256" key="1">
    <source>
        <dbReference type="SAM" id="MobiDB-lite"/>
    </source>
</evidence>
<proteinExistence type="predicted"/>
<dbReference type="EMBL" id="BDIP01000922">
    <property type="protein sequence ID" value="GIQ83094.1"/>
    <property type="molecule type" value="Genomic_DNA"/>
</dbReference>
<organism evidence="2 3">
    <name type="scientific">Kipferlia bialata</name>
    <dbReference type="NCBI Taxonomy" id="797122"/>
    <lineage>
        <taxon>Eukaryota</taxon>
        <taxon>Metamonada</taxon>
        <taxon>Carpediemonas-like organisms</taxon>
        <taxon>Kipferlia</taxon>
    </lineage>
</organism>